<name>A0A7W4JE72_9PROT</name>
<dbReference type="InterPro" id="IPR036986">
    <property type="entry name" value="S4_RNA-bd_sf"/>
</dbReference>
<dbReference type="PANTHER" id="PTHR11766:SF0">
    <property type="entry name" value="TYROSINE--TRNA LIGASE, MITOCHONDRIAL"/>
    <property type="match status" value="1"/>
</dbReference>
<dbReference type="GO" id="GO:0042803">
    <property type="term" value="F:protein homodimerization activity"/>
    <property type="evidence" value="ECO:0007669"/>
    <property type="project" value="UniProtKB-ARBA"/>
</dbReference>
<organism evidence="13 14">
    <name type="scientific">Gluconacetobacter tumulicola</name>
    <dbReference type="NCBI Taxonomy" id="1017177"/>
    <lineage>
        <taxon>Bacteria</taxon>
        <taxon>Pseudomonadati</taxon>
        <taxon>Pseudomonadota</taxon>
        <taxon>Alphaproteobacteria</taxon>
        <taxon>Acetobacterales</taxon>
        <taxon>Acetobacteraceae</taxon>
        <taxon>Gluconacetobacter</taxon>
    </lineage>
</organism>
<dbReference type="SUPFAM" id="SSF52374">
    <property type="entry name" value="Nucleotidylyl transferase"/>
    <property type="match status" value="1"/>
</dbReference>
<dbReference type="InterPro" id="IPR014729">
    <property type="entry name" value="Rossmann-like_a/b/a_fold"/>
</dbReference>
<comment type="similarity">
    <text evidence="10 11">Belongs to the class-I aminoacyl-tRNA synthetase family. TyrS type 1 subfamily.</text>
</comment>
<dbReference type="PRINTS" id="PR01040">
    <property type="entry name" value="TRNASYNTHTYR"/>
</dbReference>
<comment type="caution">
    <text evidence="13">The sequence shown here is derived from an EMBL/GenBank/DDBJ whole genome shotgun (WGS) entry which is preliminary data.</text>
</comment>
<dbReference type="GO" id="GO:0003723">
    <property type="term" value="F:RNA binding"/>
    <property type="evidence" value="ECO:0007669"/>
    <property type="project" value="UniProtKB-KW"/>
</dbReference>
<keyword evidence="5 11" id="KW-0067">ATP-binding</keyword>
<evidence type="ECO:0000256" key="6">
    <source>
        <dbReference type="ARBA" id="ARBA00022884"/>
    </source>
</evidence>
<evidence type="ECO:0000256" key="9">
    <source>
        <dbReference type="ARBA" id="ARBA00048248"/>
    </source>
</evidence>
<dbReference type="GO" id="GO:0005524">
    <property type="term" value="F:ATP binding"/>
    <property type="evidence" value="ECO:0007669"/>
    <property type="project" value="UniProtKB-UniRule"/>
</dbReference>
<gene>
    <name evidence="11" type="primary">tyrS</name>
    <name evidence="13" type="ORF">HLH29_10665</name>
</gene>
<dbReference type="EC" id="6.1.1.1" evidence="11"/>
<evidence type="ECO:0000256" key="12">
    <source>
        <dbReference type="PROSITE-ProRule" id="PRU00182"/>
    </source>
</evidence>
<comment type="subunit">
    <text evidence="11">Homodimer.</text>
</comment>
<keyword evidence="7 11" id="KW-0648">Protein biosynthesis</keyword>
<dbReference type="PANTHER" id="PTHR11766">
    <property type="entry name" value="TYROSYL-TRNA SYNTHETASE"/>
    <property type="match status" value="1"/>
</dbReference>
<feature type="binding site" evidence="11">
    <location>
        <position position="236"/>
    </location>
    <ligand>
        <name>ATP</name>
        <dbReference type="ChEBI" id="CHEBI:30616"/>
    </ligand>
</feature>
<dbReference type="Gene3D" id="3.40.50.620">
    <property type="entry name" value="HUPs"/>
    <property type="match status" value="1"/>
</dbReference>
<evidence type="ECO:0000313" key="13">
    <source>
        <dbReference type="EMBL" id="MBB2179630.1"/>
    </source>
</evidence>
<dbReference type="Gene3D" id="1.10.240.10">
    <property type="entry name" value="Tyrosyl-Transfer RNA Synthetase"/>
    <property type="match status" value="1"/>
</dbReference>
<dbReference type="HAMAP" id="MF_02006">
    <property type="entry name" value="Tyr_tRNA_synth_type1"/>
    <property type="match status" value="1"/>
</dbReference>
<evidence type="ECO:0000256" key="5">
    <source>
        <dbReference type="ARBA" id="ARBA00022840"/>
    </source>
</evidence>
<dbReference type="InterPro" id="IPR002305">
    <property type="entry name" value="aa-tRNA-synth_Ic"/>
</dbReference>
<dbReference type="CDD" id="cd00805">
    <property type="entry name" value="TyrRS_core"/>
    <property type="match status" value="1"/>
</dbReference>
<dbReference type="FunFam" id="1.10.240.10:FF:000001">
    <property type="entry name" value="Tyrosine--tRNA ligase"/>
    <property type="match status" value="1"/>
</dbReference>
<feature type="short sequence motif" description="'KMSKS' region" evidence="11">
    <location>
        <begin position="233"/>
        <end position="237"/>
    </location>
</feature>
<dbReference type="GO" id="GO:0004831">
    <property type="term" value="F:tyrosine-tRNA ligase activity"/>
    <property type="evidence" value="ECO:0007669"/>
    <property type="project" value="UniProtKB-UniRule"/>
</dbReference>
<dbReference type="EMBL" id="JABEQL010000012">
    <property type="protein sequence ID" value="MBB2179630.1"/>
    <property type="molecule type" value="Genomic_DNA"/>
</dbReference>
<evidence type="ECO:0000256" key="4">
    <source>
        <dbReference type="ARBA" id="ARBA00022741"/>
    </source>
</evidence>
<keyword evidence="4 11" id="KW-0547">Nucleotide-binding</keyword>
<reference evidence="13 14" key="1">
    <citation type="submission" date="2020-04" db="EMBL/GenBank/DDBJ databases">
        <title>Description of novel Gluconacetobacter.</title>
        <authorList>
            <person name="Sombolestani A."/>
        </authorList>
    </citation>
    <scope>NUCLEOTIDE SEQUENCE [LARGE SCALE GENOMIC DNA]</scope>
    <source>
        <strain evidence="13 14">LMG 27725</strain>
    </source>
</reference>
<comment type="function">
    <text evidence="11">Catalyzes the attachment of tyrosine to tRNA(Tyr) in a two-step reaction: tyrosine is first activated by ATP to form Tyr-AMP and then transferred to the acceptor end of tRNA(Tyr).</text>
</comment>
<dbReference type="Proteomes" id="UP000525623">
    <property type="component" value="Unassembled WGS sequence"/>
</dbReference>
<dbReference type="GO" id="GO:0006437">
    <property type="term" value="P:tyrosyl-tRNA aminoacylation"/>
    <property type="evidence" value="ECO:0007669"/>
    <property type="project" value="UniProtKB-UniRule"/>
</dbReference>
<evidence type="ECO:0000256" key="2">
    <source>
        <dbReference type="ARBA" id="ARBA00022490"/>
    </source>
</evidence>
<accession>A0A7W4JE72</accession>
<feature type="short sequence motif" description="'HIGH' region" evidence="11">
    <location>
        <begin position="42"/>
        <end position="51"/>
    </location>
</feature>
<evidence type="ECO:0000256" key="1">
    <source>
        <dbReference type="ARBA" id="ARBA00004496"/>
    </source>
</evidence>
<dbReference type="InterPro" id="IPR002307">
    <property type="entry name" value="Tyr-tRNA-ligase"/>
</dbReference>
<dbReference type="PROSITE" id="PS50889">
    <property type="entry name" value="S4"/>
    <property type="match status" value="1"/>
</dbReference>
<dbReference type="Gene3D" id="3.10.290.10">
    <property type="entry name" value="RNA-binding S4 domain"/>
    <property type="match status" value="1"/>
</dbReference>
<feature type="binding site" evidence="11">
    <location>
        <position position="37"/>
    </location>
    <ligand>
        <name>L-tyrosine</name>
        <dbReference type="ChEBI" id="CHEBI:58315"/>
    </ligand>
</feature>
<dbReference type="Pfam" id="PF00579">
    <property type="entry name" value="tRNA-synt_1b"/>
    <property type="match status" value="1"/>
</dbReference>
<dbReference type="SUPFAM" id="SSF55174">
    <property type="entry name" value="Alpha-L RNA-binding motif"/>
    <property type="match status" value="1"/>
</dbReference>
<evidence type="ECO:0000313" key="14">
    <source>
        <dbReference type="Proteomes" id="UP000525623"/>
    </source>
</evidence>
<keyword evidence="3 11" id="KW-0436">Ligase</keyword>
<dbReference type="RefSeq" id="WP_182966571.1">
    <property type="nucleotide sequence ID" value="NZ_BAABGC010000001.1"/>
</dbReference>
<evidence type="ECO:0000256" key="8">
    <source>
        <dbReference type="ARBA" id="ARBA00023146"/>
    </source>
</evidence>
<dbReference type="GO" id="GO:0005829">
    <property type="term" value="C:cytosol"/>
    <property type="evidence" value="ECO:0007669"/>
    <property type="project" value="TreeGrafter"/>
</dbReference>
<dbReference type="AlphaFoldDB" id="A0A7W4JE72"/>
<feature type="binding site" evidence="11">
    <location>
        <position position="177"/>
    </location>
    <ligand>
        <name>L-tyrosine</name>
        <dbReference type="ChEBI" id="CHEBI:58315"/>
    </ligand>
</feature>
<evidence type="ECO:0000256" key="10">
    <source>
        <dbReference type="ARBA" id="ARBA00060965"/>
    </source>
</evidence>
<evidence type="ECO:0000256" key="7">
    <source>
        <dbReference type="ARBA" id="ARBA00022917"/>
    </source>
</evidence>
<evidence type="ECO:0000256" key="3">
    <source>
        <dbReference type="ARBA" id="ARBA00022598"/>
    </source>
</evidence>
<comment type="subcellular location">
    <subcellularLocation>
        <location evidence="1 11">Cytoplasm</location>
    </subcellularLocation>
</comment>
<dbReference type="FunFam" id="3.40.50.620:FF:000008">
    <property type="entry name" value="Tyrosine--tRNA ligase"/>
    <property type="match status" value="1"/>
</dbReference>
<keyword evidence="2 11" id="KW-0963">Cytoplasm</keyword>
<feature type="binding site" evidence="11">
    <location>
        <position position="173"/>
    </location>
    <ligand>
        <name>L-tyrosine</name>
        <dbReference type="ChEBI" id="CHEBI:58315"/>
    </ligand>
</feature>
<evidence type="ECO:0000256" key="11">
    <source>
        <dbReference type="HAMAP-Rule" id="MF_02006"/>
    </source>
</evidence>
<dbReference type="InterPro" id="IPR024107">
    <property type="entry name" value="Tyr-tRNA-ligase_bac_1"/>
</dbReference>
<comment type="catalytic activity">
    <reaction evidence="9 11">
        <text>tRNA(Tyr) + L-tyrosine + ATP = L-tyrosyl-tRNA(Tyr) + AMP + diphosphate + H(+)</text>
        <dbReference type="Rhea" id="RHEA:10220"/>
        <dbReference type="Rhea" id="RHEA-COMP:9706"/>
        <dbReference type="Rhea" id="RHEA-COMP:9707"/>
        <dbReference type="ChEBI" id="CHEBI:15378"/>
        <dbReference type="ChEBI" id="CHEBI:30616"/>
        <dbReference type="ChEBI" id="CHEBI:33019"/>
        <dbReference type="ChEBI" id="CHEBI:58315"/>
        <dbReference type="ChEBI" id="CHEBI:78442"/>
        <dbReference type="ChEBI" id="CHEBI:78536"/>
        <dbReference type="ChEBI" id="CHEBI:456215"/>
        <dbReference type="EC" id="6.1.1.1"/>
    </reaction>
</comment>
<keyword evidence="8 11" id="KW-0030">Aminoacyl-tRNA synthetase</keyword>
<proteinExistence type="inferred from homology"/>
<protein>
    <recommendedName>
        <fullName evidence="11">Tyrosine--tRNA ligase</fullName>
        <ecNumber evidence="11">6.1.1.1</ecNumber>
    </recommendedName>
    <alternativeName>
        <fullName evidence="11">Tyrosyl-tRNA synthetase</fullName>
        <shortName evidence="11">TyrRS</shortName>
    </alternativeName>
</protein>
<keyword evidence="14" id="KW-1185">Reference proteome</keyword>
<dbReference type="InterPro" id="IPR024088">
    <property type="entry name" value="Tyr-tRNA-ligase_bac-type"/>
</dbReference>
<keyword evidence="6 12" id="KW-0694">RNA-binding</keyword>
<sequence length="413" mass="44933">MPKSEFLQEAEARGFIFQCTDIDGLDAALIAGPVAGYIGFDPTADSLHVGSLIQIMMLRLLQKHGHRPVALMGGGTARIGDPSFREEARQLMTGETIAANLRGIEGCLHQFLTFEGDTGARLANNADWLDRLSYIDLLRDVGVHFSVNRMLAFDSVRSRLEREQGLTFLEFNYSILQSYDFRELNRTMGVTLQMGGSDQWGNIVSGIDLVRRTDQKQVFGLTTPLLTTASGAKMGKSARGAVWLSAARLPVFEYWQFWRNVEDADVGRFLRLFTDLPLEECDRLAALGGAEINEAKKILATEVTALCHGRAAAEEAAETARRTFEGGESPAALPATTIPADLLAAGIPAFRLFAESGMAASNGEARRLIRGGGARINDVAVQDESLMVTPVDLVDGAIKLSSGRKHHLLVRPA</sequence>
<dbReference type="CDD" id="cd00165">
    <property type="entry name" value="S4"/>
    <property type="match status" value="1"/>
</dbReference>
<dbReference type="NCBIfam" id="TIGR00234">
    <property type="entry name" value="tyrS"/>
    <property type="match status" value="1"/>
</dbReference>